<feature type="non-terminal residue" evidence="2">
    <location>
        <position position="119"/>
    </location>
</feature>
<dbReference type="RefSeq" id="WP_148101520.1">
    <property type="nucleotide sequence ID" value="NZ_RSAA01000018.1"/>
</dbReference>
<feature type="compositionally biased region" description="Gly residues" evidence="1">
    <location>
        <begin position="46"/>
        <end position="57"/>
    </location>
</feature>
<comment type="caution">
    <text evidence="2">The sequence shown here is derived from an EMBL/GenBank/DDBJ whole genome shotgun (WGS) entry which is preliminary data.</text>
</comment>
<dbReference type="Proteomes" id="UP000274515">
    <property type="component" value="Unassembled WGS sequence"/>
</dbReference>
<accession>A0A426JN29</accession>
<evidence type="ECO:0000256" key="1">
    <source>
        <dbReference type="SAM" id="MobiDB-lite"/>
    </source>
</evidence>
<feature type="compositionally biased region" description="Polar residues" evidence="1">
    <location>
        <begin position="27"/>
        <end position="37"/>
    </location>
</feature>
<name>A0A426JN29_9PSEU</name>
<sequence>MGDSNAGGLLAAAVIGVVVIGAAQGQSTDQQAGSNDTPVVEATSPSGGGDVILGTHSGGNRGDLTHYAYCGPAGTDPVDAEYQVVLREEDEEMAYRDVEGQPCPDGPREETAFQQYPGL</sequence>
<protein>
    <submittedName>
        <fullName evidence="2">Uncharacterized protein</fullName>
    </submittedName>
</protein>
<evidence type="ECO:0000313" key="3">
    <source>
        <dbReference type="Proteomes" id="UP000274515"/>
    </source>
</evidence>
<evidence type="ECO:0000313" key="2">
    <source>
        <dbReference type="EMBL" id="RRO14536.1"/>
    </source>
</evidence>
<organism evidence="2 3">
    <name type="scientific">Saccharopolyspora rhizosphaerae</name>
    <dbReference type="NCBI Taxonomy" id="2492662"/>
    <lineage>
        <taxon>Bacteria</taxon>
        <taxon>Bacillati</taxon>
        <taxon>Actinomycetota</taxon>
        <taxon>Actinomycetes</taxon>
        <taxon>Pseudonocardiales</taxon>
        <taxon>Pseudonocardiaceae</taxon>
        <taxon>Saccharopolyspora</taxon>
    </lineage>
</organism>
<keyword evidence="3" id="KW-1185">Reference proteome</keyword>
<reference evidence="2 3" key="1">
    <citation type="submission" date="2018-11" db="EMBL/GenBank/DDBJ databases">
        <title>Saccharopolyspora rhizosphaerae sp. nov., an actinomycete isolated from rhizosphere soil in Thailand.</title>
        <authorList>
            <person name="Intra B."/>
            <person name="Euanorasetr J."/>
            <person name="Take A."/>
            <person name="Inahashi Y."/>
            <person name="Mori M."/>
            <person name="Panbangred W."/>
            <person name="Matsumoto A."/>
        </authorList>
    </citation>
    <scope>NUCLEOTIDE SEQUENCE [LARGE SCALE GENOMIC DNA]</scope>
    <source>
        <strain evidence="2 3">H219</strain>
    </source>
</reference>
<feature type="region of interest" description="Disordered" evidence="1">
    <location>
        <begin position="26"/>
        <end position="57"/>
    </location>
</feature>
<dbReference type="AlphaFoldDB" id="A0A426JN29"/>
<proteinExistence type="predicted"/>
<feature type="region of interest" description="Disordered" evidence="1">
    <location>
        <begin position="98"/>
        <end position="119"/>
    </location>
</feature>
<dbReference type="EMBL" id="RSAA01000018">
    <property type="protein sequence ID" value="RRO14536.1"/>
    <property type="molecule type" value="Genomic_DNA"/>
</dbReference>
<gene>
    <name evidence="2" type="ORF">EIL87_19730</name>
</gene>